<comment type="subcellular location">
    <subcellularLocation>
        <location evidence="2">Cell inner membrane</location>
    </subcellularLocation>
</comment>
<dbReference type="PANTHER" id="PTHR45138">
    <property type="entry name" value="REGULATORY COMPONENTS OF SENSORY TRANSDUCTION SYSTEM"/>
    <property type="match status" value="1"/>
</dbReference>
<dbReference type="STRING" id="137658.SAMN05216186_11463"/>
<accession>A0A1G9H070</accession>
<dbReference type="FunFam" id="3.30.70.270:FF:000001">
    <property type="entry name" value="Diguanylate cyclase domain protein"/>
    <property type="match status" value="1"/>
</dbReference>
<dbReference type="SMART" id="SM00267">
    <property type="entry name" value="GGDEF"/>
    <property type="match status" value="1"/>
</dbReference>
<evidence type="ECO:0000256" key="2">
    <source>
        <dbReference type="ARBA" id="ARBA00004533"/>
    </source>
</evidence>
<comment type="cofactor">
    <cofactor evidence="1">
        <name>Mg(2+)</name>
        <dbReference type="ChEBI" id="CHEBI:18420"/>
    </cofactor>
</comment>
<dbReference type="Pfam" id="PF00990">
    <property type="entry name" value="GGDEF"/>
    <property type="match status" value="1"/>
</dbReference>
<reference evidence="7 8" key="1">
    <citation type="submission" date="2016-10" db="EMBL/GenBank/DDBJ databases">
        <authorList>
            <person name="de Groot N.N."/>
        </authorList>
    </citation>
    <scope>NUCLEOTIDE SEQUENCE [LARGE SCALE GENOMIC DNA]</scope>
    <source>
        <strain evidence="7 8">JCM 21544</strain>
    </source>
</reference>
<evidence type="ECO:0000259" key="6">
    <source>
        <dbReference type="PROSITE" id="PS50887"/>
    </source>
</evidence>
<evidence type="ECO:0000313" key="7">
    <source>
        <dbReference type="EMBL" id="SDL06232.1"/>
    </source>
</evidence>
<dbReference type="InterPro" id="IPR050469">
    <property type="entry name" value="Diguanylate_Cyclase"/>
</dbReference>
<dbReference type="Proteomes" id="UP000198706">
    <property type="component" value="Unassembled WGS sequence"/>
</dbReference>
<keyword evidence="5" id="KW-0812">Transmembrane</keyword>
<feature type="transmembrane region" description="Helical" evidence="5">
    <location>
        <begin position="42"/>
        <end position="61"/>
    </location>
</feature>
<evidence type="ECO:0000313" key="8">
    <source>
        <dbReference type="Proteomes" id="UP000198706"/>
    </source>
</evidence>
<dbReference type="GO" id="GO:1902201">
    <property type="term" value="P:negative regulation of bacterial-type flagellum-dependent cell motility"/>
    <property type="evidence" value="ECO:0007669"/>
    <property type="project" value="TreeGrafter"/>
</dbReference>
<keyword evidence="5" id="KW-0472">Membrane</keyword>
<feature type="transmembrane region" description="Helical" evidence="5">
    <location>
        <begin position="106"/>
        <end position="127"/>
    </location>
</feature>
<keyword evidence="8" id="KW-1185">Reference proteome</keyword>
<comment type="catalytic activity">
    <reaction evidence="4">
        <text>2 GTP = 3',3'-c-di-GMP + 2 diphosphate</text>
        <dbReference type="Rhea" id="RHEA:24898"/>
        <dbReference type="ChEBI" id="CHEBI:33019"/>
        <dbReference type="ChEBI" id="CHEBI:37565"/>
        <dbReference type="ChEBI" id="CHEBI:58805"/>
        <dbReference type="EC" id="2.7.7.65"/>
    </reaction>
</comment>
<dbReference type="InterPro" id="IPR043128">
    <property type="entry name" value="Rev_trsase/Diguanyl_cyclase"/>
</dbReference>
<dbReference type="PANTHER" id="PTHR45138:SF9">
    <property type="entry name" value="DIGUANYLATE CYCLASE DGCM-RELATED"/>
    <property type="match status" value="1"/>
</dbReference>
<dbReference type="EMBL" id="FNFD01000014">
    <property type="protein sequence ID" value="SDL06232.1"/>
    <property type="molecule type" value="Genomic_DNA"/>
</dbReference>
<dbReference type="CDD" id="cd01949">
    <property type="entry name" value="GGDEF"/>
    <property type="match status" value="1"/>
</dbReference>
<feature type="transmembrane region" description="Helical" evidence="5">
    <location>
        <begin position="73"/>
        <end position="94"/>
    </location>
</feature>
<dbReference type="GO" id="GO:0043709">
    <property type="term" value="P:cell adhesion involved in single-species biofilm formation"/>
    <property type="evidence" value="ECO:0007669"/>
    <property type="project" value="TreeGrafter"/>
</dbReference>
<feature type="transmembrane region" description="Helical" evidence="5">
    <location>
        <begin position="188"/>
        <end position="208"/>
    </location>
</feature>
<dbReference type="InterPro" id="IPR000160">
    <property type="entry name" value="GGDEF_dom"/>
</dbReference>
<dbReference type="EC" id="2.7.7.65" evidence="3"/>
<dbReference type="NCBIfam" id="TIGR00254">
    <property type="entry name" value="GGDEF"/>
    <property type="match status" value="1"/>
</dbReference>
<dbReference type="GO" id="GO:0005886">
    <property type="term" value="C:plasma membrane"/>
    <property type="evidence" value="ECO:0007669"/>
    <property type="project" value="UniProtKB-SubCell"/>
</dbReference>
<evidence type="ECO:0000256" key="1">
    <source>
        <dbReference type="ARBA" id="ARBA00001946"/>
    </source>
</evidence>
<dbReference type="Gene3D" id="3.30.70.270">
    <property type="match status" value="1"/>
</dbReference>
<organism evidence="7 8">
    <name type="scientific">Pseudomonas indica</name>
    <dbReference type="NCBI Taxonomy" id="137658"/>
    <lineage>
        <taxon>Bacteria</taxon>
        <taxon>Pseudomonadati</taxon>
        <taxon>Pseudomonadota</taxon>
        <taxon>Gammaproteobacteria</taxon>
        <taxon>Pseudomonadales</taxon>
        <taxon>Pseudomonadaceae</taxon>
        <taxon>Pseudomonas</taxon>
    </lineage>
</organism>
<dbReference type="GO" id="GO:0052621">
    <property type="term" value="F:diguanylate cyclase activity"/>
    <property type="evidence" value="ECO:0007669"/>
    <property type="project" value="UniProtKB-EC"/>
</dbReference>
<dbReference type="AlphaFoldDB" id="A0A1G9H070"/>
<evidence type="ECO:0000256" key="4">
    <source>
        <dbReference type="ARBA" id="ARBA00034247"/>
    </source>
</evidence>
<keyword evidence="5" id="KW-1133">Transmembrane helix</keyword>
<sequence length="403" mass="44273">MLAISHLGSSVVFRPSLQKLRAASAVNDALQPLASQENLKRLALLALFAVPFNLIHILVFWTKVPANPEEVLWRQGIMLSHAVLALLFTSFGLLARRLRHGRPPSWAIGMLTRLAIGAVLAFAVAIACIDQWVTPNITPLLLGCTLAGLAFLMRPGEAAAFYAATLAAFEAGMQFSQPDPQLRLSNQVNGLSACGLGMLLSVILWQGFARIQRQQEELAEKHRQLEYLAGHDALTGLLNRREFDRLIRAELARAERSLQPLSLLMVDLDHFKQVNDRHGHPVGDKVIRQTADLLLRHTRAGDSVARFGGEEFILLLPDTDATEAAKHAENLRRLLETTPVPLDHGEVRLTASFGLTSLPARHSASYEALYATADRALYLAKANGRNCVKALVPESIAQVRKRG</sequence>
<evidence type="ECO:0000256" key="3">
    <source>
        <dbReference type="ARBA" id="ARBA00012528"/>
    </source>
</evidence>
<dbReference type="InterPro" id="IPR029787">
    <property type="entry name" value="Nucleotide_cyclase"/>
</dbReference>
<proteinExistence type="predicted"/>
<gene>
    <name evidence="7" type="ORF">SAMN05216186_11463</name>
</gene>
<dbReference type="SUPFAM" id="SSF55073">
    <property type="entry name" value="Nucleotide cyclase"/>
    <property type="match status" value="1"/>
</dbReference>
<name>A0A1G9H070_9PSED</name>
<feature type="transmembrane region" description="Helical" evidence="5">
    <location>
        <begin position="133"/>
        <end position="152"/>
    </location>
</feature>
<dbReference type="PROSITE" id="PS50887">
    <property type="entry name" value="GGDEF"/>
    <property type="match status" value="1"/>
</dbReference>
<feature type="domain" description="GGDEF" evidence="6">
    <location>
        <begin position="259"/>
        <end position="393"/>
    </location>
</feature>
<evidence type="ECO:0000256" key="5">
    <source>
        <dbReference type="SAM" id="Phobius"/>
    </source>
</evidence>
<protein>
    <recommendedName>
        <fullName evidence="3">diguanylate cyclase</fullName>
        <ecNumber evidence="3">2.7.7.65</ecNumber>
    </recommendedName>
</protein>